<keyword evidence="2" id="KW-1185">Reference proteome</keyword>
<organism evidence="1 2">
    <name type="scientific">Pseudoloma neurophilia</name>
    <dbReference type="NCBI Taxonomy" id="146866"/>
    <lineage>
        <taxon>Eukaryota</taxon>
        <taxon>Fungi</taxon>
        <taxon>Fungi incertae sedis</taxon>
        <taxon>Microsporidia</taxon>
        <taxon>Pseudoloma</taxon>
    </lineage>
</organism>
<evidence type="ECO:0000313" key="1">
    <source>
        <dbReference type="EMBL" id="KRH92064.1"/>
    </source>
</evidence>
<proteinExistence type="predicted"/>
<gene>
    <name evidence="1" type="ORF">M153_12821000554</name>
</gene>
<name>A0A0R0M072_9MICR</name>
<reference evidence="1 2" key="1">
    <citation type="submission" date="2015-07" db="EMBL/GenBank/DDBJ databases">
        <title>The genome of Pseudoloma neurophilia, a relevant intracellular parasite of the zebrafish.</title>
        <authorList>
            <person name="Ndikumana S."/>
            <person name="Pelin A."/>
            <person name="Sanders J."/>
            <person name="Corradi N."/>
        </authorList>
    </citation>
    <scope>NUCLEOTIDE SEQUENCE [LARGE SCALE GENOMIC DNA]</scope>
    <source>
        <strain evidence="1 2">MK1</strain>
    </source>
</reference>
<evidence type="ECO:0000313" key="2">
    <source>
        <dbReference type="Proteomes" id="UP000051530"/>
    </source>
</evidence>
<protein>
    <submittedName>
        <fullName evidence="1">Uncharacterized protein</fullName>
    </submittedName>
</protein>
<dbReference type="Proteomes" id="UP000051530">
    <property type="component" value="Unassembled WGS sequence"/>
</dbReference>
<dbReference type="EMBL" id="LGUB01001247">
    <property type="protein sequence ID" value="KRH92064.1"/>
    <property type="molecule type" value="Genomic_DNA"/>
</dbReference>
<dbReference type="VEuPathDB" id="MicrosporidiaDB:M153_12821000554"/>
<sequence>MRSFPPSSFPPRNKSLFVNFLKSIRNPPGFDNQHHQLPKQDSRESSYQYYIFWWFLQFHQHVLLYHSHLFYQNKCQSKTIMILKKFKERSNG</sequence>
<accession>A0A0R0M072</accession>
<comment type="caution">
    <text evidence="1">The sequence shown here is derived from an EMBL/GenBank/DDBJ whole genome shotgun (WGS) entry which is preliminary data.</text>
</comment>
<feature type="non-terminal residue" evidence="1">
    <location>
        <position position="92"/>
    </location>
</feature>
<dbReference type="AlphaFoldDB" id="A0A0R0M072"/>